<comment type="caution">
    <text evidence="1">The sequence shown here is derived from an EMBL/GenBank/DDBJ whole genome shotgun (WGS) entry which is preliminary data.</text>
</comment>
<evidence type="ECO:0000313" key="1">
    <source>
        <dbReference type="EMBL" id="KAK3078523.1"/>
    </source>
</evidence>
<accession>A0ACC3DPQ7</accession>
<gene>
    <name evidence="1" type="ORF">LTS18_007293</name>
</gene>
<reference evidence="1" key="1">
    <citation type="submission" date="2024-09" db="EMBL/GenBank/DDBJ databases">
        <title>Black Yeasts Isolated from many extreme environments.</title>
        <authorList>
            <person name="Coleine C."/>
            <person name="Stajich J.E."/>
            <person name="Selbmann L."/>
        </authorList>
    </citation>
    <scope>NUCLEOTIDE SEQUENCE</scope>
    <source>
        <strain evidence="1">CCFEE 5737</strain>
    </source>
</reference>
<protein>
    <submittedName>
        <fullName evidence="1">Uncharacterized protein</fullName>
    </submittedName>
</protein>
<keyword evidence="2" id="KW-1185">Reference proteome</keyword>
<name>A0ACC3DPQ7_9PEZI</name>
<organism evidence="1 2">
    <name type="scientific">Coniosporium uncinatum</name>
    <dbReference type="NCBI Taxonomy" id="93489"/>
    <lineage>
        <taxon>Eukaryota</taxon>
        <taxon>Fungi</taxon>
        <taxon>Dikarya</taxon>
        <taxon>Ascomycota</taxon>
        <taxon>Pezizomycotina</taxon>
        <taxon>Dothideomycetes</taxon>
        <taxon>Dothideomycetes incertae sedis</taxon>
        <taxon>Coniosporium</taxon>
    </lineage>
</organism>
<dbReference type="Proteomes" id="UP001186974">
    <property type="component" value="Unassembled WGS sequence"/>
</dbReference>
<dbReference type="EMBL" id="JAWDJW010001824">
    <property type="protein sequence ID" value="KAK3078523.1"/>
    <property type="molecule type" value="Genomic_DNA"/>
</dbReference>
<evidence type="ECO:0000313" key="2">
    <source>
        <dbReference type="Proteomes" id="UP001186974"/>
    </source>
</evidence>
<sequence>MAEPTLDAGDDEATEVAFLPLIPGVDIDNKKSLDCKVWKDCLVTLSEQDGFIKSFYGRQVENQDMLQWMIVWRDVAAHMAFTKSEAYQPFVKHISTLLSGPAYLHHVHFRTPFAAVASAPVTEMLTMYFKPTISYAQQEEAEKAVDELVAAAQRHASGFKGAASGWAVELIKHESLVNEIHEKGMAFLVALGWESVDAHMAFRETKEFKRYIEPLRDIAQGMEMHHVSYNPHEKAAAS</sequence>
<proteinExistence type="predicted"/>